<reference evidence="2" key="2">
    <citation type="journal article" date="2020" name="Nat. Commun.">
        <title>Large-scale genome sequencing of mycorrhizal fungi provides insights into the early evolution of symbiotic traits.</title>
        <authorList>
            <person name="Miyauchi S."/>
            <person name="Kiss E."/>
            <person name="Kuo A."/>
            <person name="Drula E."/>
            <person name="Kohler A."/>
            <person name="Sanchez-Garcia M."/>
            <person name="Morin E."/>
            <person name="Andreopoulos B."/>
            <person name="Barry K.W."/>
            <person name="Bonito G."/>
            <person name="Buee M."/>
            <person name="Carver A."/>
            <person name="Chen C."/>
            <person name="Cichocki N."/>
            <person name="Clum A."/>
            <person name="Culley D."/>
            <person name="Crous P.W."/>
            <person name="Fauchery L."/>
            <person name="Girlanda M."/>
            <person name="Hayes R.D."/>
            <person name="Keri Z."/>
            <person name="LaButti K."/>
            <person name="Lipzen A."/>
            <person name="Lombard V."/>
            <person name="Magnuson J."/>
            <person name="Maillard F."/>
            <person name="Murat C."/>
            <person name="Nolan M."/>
            <person name="Ohm R.A."/>
            <person name="Pangilinan J."/>
            <person name="Pereira M.F."/>
            <person name="Perotto S."/>
            <person name="Peter M."/>
            <person name="Pfister S."/>
            <person name="Riley R."/>
            <person name="Sitrit Y."/>
            <person name="Stielow J.B."/>
            <person name="Szollosi G."/>
            <person name="Zifcakova L."/>
            <person name="Stursova M."/>
            <person name="Spatafora J.W."/>
            <person name="Tedersoo L."/>
            <person name="Vaario L.M."/>
            <person name="Yamada A."/>
            <person name="Yan M."/>
            <person name="Wang P."/>
            <person name="Xu J."/>
            <person name="Bruns T."/>
            <person name="Baldrian P."/>
            <person name="Vilgalys R."/>
            <person name="Dunand C."/>
            <person name="Henrissat B."/>
            <person name="Grigoriev I.V."/>
            <person name="Hibbett D."/>
            <person name="Nagy L.G."/>
            <person name="Martin F.M."/>
        </authorList>
    </citation>
    <scope>NUCLEOTIDE SEQUENCE</scope>
    <source>
        <strain evidence="2">BED1</strain>
    </source>
</reference>
<dbReference type="SUPFAM" id="SSF63411">
    <property type="entry name" value="LuxS/MPP-like metallohydrolase"/>
    <property type="match status" value="1"/>
</dbReference>
<keyword evidence="3" id="KW-1185">Reference proteome</keyword>
<evidence type="ECO:0000313" key="3">
    <source>
        <dbReference type="Proteomes" id="UP001194468"/>
    </source>
</evidence>
<dbReference type="AlphaFoldDB" id="A0AAD4BGH4"/>
<proteinExistence type="predicted"/>
<reference evidence="2" key="1">
    <citation type="submission" date="2019-10" db="EMBL/GenBank/DDBJ databases">
        <authorList>
            <consortium name="DOE Joint Genome Institute"/>
            <person name="Kuo A."/>
            <person name="Miyauchi S."/>
            <person name="Kiss E."/>
            <person name="Drula E."/>
            <person name="Kohler A."/>
            <person name="Sanchez-Garcia M."/>
            <person name="Andreopoulos B."/>
            <person name="Barry K.W."/>
            <person name="Bonito G."/>
            <person name="Buee M."/>
            <person name="Carver A."/>
            <person name="Chen C."/>
            <person name="Cichocki N."/>
            <person name="Clum A."/>
            <person name="Culley D."/>
            <person name="Crous P.W."/>
            <person name="Fauchery L."/>
            <person name="Girlanda M."/>
            <person name="Hayes R."/>
            <person name="Keri Z."/>
            <person name="LaButti K."/>
            <person name="Lipzen A."/>
            <person name="Lombard V."/>
            <person name="Magnuson J."/>
            <person name="Maillard F."/>
            <person name="Morin E."/>
            <person name="Murat C."/>
            <person name="Nolan M."/>
            <person name="Ohm R."/>
            <person name="Pangilinan J."/>
            <person name="Pereira M."/>
            <person name="Perotto S."/>
            <person name="Peter M."/>
            <person name="Riley R."/>
            <person name="Sitrit Y."/>
            <person name="Stielow B."/>
            <person name="Szollosi G."/>
            <person name="Zifcakova L."/>
            <person name="Stursova M."/>
            <person name="Spatafora J.W."/>
            <person name="Tedersoo L."/>
            <person name="Vaario L.-M."/>
            <person name="Yamada A."/>
            <person name="Yan M."/>
            <person name="Wang P."/>
            <person name="Xu J."/>
            <person name="Bruns T."/>
            <person name="Baldrian P."/>
            <person name="Vilgalys R."/>
            <person name="Henrissat B."/>
            <person name="Grigoriev I.V."/>
            <person name="Hibbett D."/>
            <person name="Nagy L.G."/>
            <person name="Martin F.M."/>
        </authorList>
    </citation>
    <scope>NUCLEOTIDE SEQUENCE</scope>
    <source>
        <strain evidence="2">BED1</strain>
    </source>
</reference>
<accession>A0AAD4BGH4</accession>
<protein>
    <recommendedName>
        <fullName evidence="1">Peptidase M16 C-terminal domain-containing protein</fullName>
    </recommendedName>
</protein>
<name>A0AAD4BGH4_BOLED</name>
<dbReference type="InterPro" id="IPR007863">
    <property type="entry name" value="Peptidase_M16_C"/>
</dbReference>
<feature type="domain" description="Peptidase M16 C-terminal" evidence="1">
    <location>
        <begin position="81"/>
        <end position="135"/>
    </location>
</feature>
<dbReference type="GO" id="GO:0046872">
    <property type="term" value="F:metal ion binding"/>
    <property type="evidence" value="ECO:0007669"/>
    <property type="project" value="InterPro"/>
</dbReference>
<evidence type="ECO:0000259" key="1">
    <source>
        <dbReference type="Pfam" id="PF05193"/>
    </source>
</evidence>
<sequence>MHARTVAPSSTNLKSLQLTLLGNVCASTSHSHRRMPHCTSLVKLSATAHSSLLPCQFRRWGSSPQLCSSRPMQLDDRISLITGDLLHHCTSDWYHPDCMVVTGAGMQHEQLVEPVNRHFSTLKPLLSSTPPSPRSSTVQTVPPHLLPSSSPSIYKSLTRAASSYLYPTSTSRDVPSPLNPLSQYVGGVRHIPSTATDFDHLYLTLEGIGIHDDTLATILEVGAASQQMVLERECIPDYTRTSSTISLR</sequence>
<dbReference type="EMBL" id="WHUW01000079">
    <property type="protein sequence ID" value="KAF8427571.1"/>
    <property type="molecule type" value="Genomic_DNA"/>
</dbReference>
<dbReference type="InterPro" id="IPR011249">
    <property type="entry name" value="Metalloenz_LuxS/M16"/>
</dbReference>
<evidence type="ECO:0000313" key="2">
    <source>
        <dbReference type="EMBL" id="KAF8427571.1"/>
    </source>
</evidence>
<organism evidence="2 3">
    <name type="scientific">Boletus edulis BED1</name>
    <dbReference type="NCBI Taxonomy" id="1328754"/>
    <lineage>
        <taxon>Eukaryota</taxon>
        <taxon>Fungi</taxon>
        <taxon>Dikarya</taxon>
        <taxon>Basidiomycota</taxon>
        <taxon>Agaricomycotina</taxon>
        <taxon>Agaricomycetes</taxon>
        <taxon>Agaricomycetidae</taxon>
        <taxon>Boletales</taxon>
        <taxon>Boletineae</taxon>
        <taxon>Boletaceae</taxon>
        <taxon>Boletoideae</taxon>
        <taxon>Boletus</taxon>
    </lineage>
</organism>
<dbReference type="Pfam" id="PF05193">
    <property type="entry name" value="Peptidase_M16_C"/>
    <property type="match status" value="1"/>
</dbReference>
<dbReference type="Proteomes" id="UP001194468">
    <property type="component" value="Unassembled WGS sequence"/>
</dbReference>
<gene>
    <name evidence="2" type="ORF">L210DRAFT_988760</name>
</gene>
<comment type="caution">
    <text evidence="2">The sequence shown here is derived from an EMBL/GenBank/DDBJ whole genome shotgun (WGS) entry which is preliminary data.</text>
</comment>